<dbReference type="AlphaFoldDB" id="A0A9E7V7F5"/>
<dbReference type="GO" id="GO:0004129">
    <property type="term" value="F:cytochrome-c oxidase activity"/>
    <property type="evidence" value="ECO:0007669"/>
    <property type="project" value="UniProtKB-EC"/>
</dbReference>
<dbReference type="PROSITE" id="PS50999">
    <property type="entry name" value="COX2_TM"/>
    <property type="match status" value="1"/>
</dbReference>
<dbReference type="GO" id="GO:0005743">
    <property type="term" value="C:mitochondrial inner membrane"/>
    <property type="evidence" value="ECO:0007669"/>
    <property type="project" value="UniProtKB-SubCell"/>
</dbReference>
<dbReference type="Pfam" id="PF00116">
    <property type="entry name" value="COX2"/>
    <property type="match status" value="1"/>
</dbReference>
<accession>A0A9E7V7F5</accession>
<evidence type="ECO:0000256" key="18">
    <source>
        <dbReference type="RuleBase" id="RU000457"/>
    </source>
</evidence>
<sequence length="223" mass="25750">MPIWNHINFQDSGNPIMEQLIFFHDHTMMILIMITFFIIYVMVISSANSMTDKLLMEGQQIETIWTLMPVFILILITIPSLRILYLMEEVGSPLITVKSVGHQWYWSYEYSDFNNLEFDSFMVPQDESLVRLLEVDNRTVLPVSTTIRILTTSTDVIHSWSIPSLGLKMDSLPGRINQSMFHILRSGIFVGQCSEICGANHSFMPIVVESISMNYFINWIKSL</sequence>
<feature type="transmembrane region" description="Helical" evidence="19">
    <location>
        <begin position="20"/>
        <end position="43"/>
    </location>
</feature>
<evidence type="ECO:0000259" key="20">
    <source>
        <dbReference type="PROSITE" id="PS50857"/>
    </source>
</evidence>
<dbReference type="PRINTS" id="PR01166">
    <property type="entry name" value="CYCOXIDASEII"/>
</dbReference>
<proteinExistence type="inferred from homology"/>
<evidence type="ECO:0000256" key="17">
    <source>
        <dbReference type="ARBA" id="ARBA00049512"/>
    </source>
</evidence>
<reference evidence="22" key="1">
    <citation type="journal article" date="2022" name="Polar Biol.">
        <title>Mitochondrial genomes provide insight into interfamilial relationships within Pycnogonida.</title>
        <authorList>
            <person name="Zehnpfennig J.R."/>
            <person name="Varney R.M."/>
            <person name="Halanych K.M."/>
            <person name="Mahon A.R."/>
        </authorList>
    </citation>
    <scope>NUCLEOTIDE SEQUENCE</scope>
</reference>
<comment type="catalytic activity">
    <reaction evidence="17">
        <text>4 Fe(II)-[cytochrome c] + O2 + 8 H(+)(in) = 4 Fe(III)-[cytochrome c] + 2 H2O + 4 H(+)(out)</text>
        <dbReference type="Rhea" id="RHEA:11436"/>
        <dbReference type="Rhea" id="RHEA-COMP:10350"/>
        <dbReference type="Rhea" id="RHEA-COMP:14399"/>
        <dbReference type="ChEBI" id="CHEBI:15377"/>
        <dbReference type="ChEBI" id="CHEBI:15378"/>
        <dbReference type="ChEBI" id="CHEBI:15379"/>
        <dbReference type="ChEBI" id="CHEBI:29033"/>
        <dbReference type="ChEBI" id="CHEBI:29034"/>
        <dbReference type="EC" id="7.1.1.9"/>
    </reaction>
    <physiologicalReaction direction="left-to-right" evidence="17">
        <dbReference type="Rhea" id="RHEA:11437"/>
    </physiologicalReaction>
</comment>
<evidence type="ECO:0000256" key="1">
    <source>
        <dbReference type="ARBA" id="ARBA00004448"/>
    </source>
</evidence>
<evidence type="ECO:0000256" key="13">
    <source>
        <dbReference type="ARBA" id="ARBA00022989"/>
    </source>
</evidence>
<dbReference type="InterPro" id="IPR036257">
    <property type="entry name" value="Cyt_c_oxidase_su2_TM_sf"/>
</dbReference>
<keyword evidence="7 18" id="KW-0812">Transmembrane</keyword>
<dbReference type="Gene3D" id="1.10.287.90">
    <property type="match status" value="1"/>
</dbReference>
<comment type="function">
    <text evidence="18">Component of the cytochrome c oxidase, the last enzyme in the mitochondrial electron transport chain which drives oxidative phosphorylation. The respiratory chain contains 3 multisubunit complexes succinate dehydrogenase (complex II, CII), ubiquinol-cytochrome c oxidoreductase (cytochrome b-c1 complex, complex III, CIII) and cytochrome c oxidase (complex IV, CIV), that cooperate to transfer electrons derived from NADH and succinate to molecular oxygen, creating an electrochemical gradient over the inner membrane that drives transmembrane transport and the ATP synthase. Cytochrome c oxidase is the component of the respiratory chain that catalyzes the reduction of oxygen to water. Electrons originating from reduced cytochrome c in the intermembrane space (IMS) are transferred via the dinuclear copper A center (CU(A)) of subunit 2 and heme A of subunit 1 to the active site in subunit 1, a binuclear center (BNC) formed by heme A3 and copper B (CU(B)). The BNC reduces molecular oxygen to 2 water molecules using 4 electrons from cytochrome c in the IMS and 4 protons from the mitochondrial matrix.</text>
</comment>
<dbReference type="CDD" id="cd13912">
    <property type="entry name" value="CcO_II_C"/>
    <property type="match status" value="1"/>
</dbReference>
<dbReference type="InterPro" id="IPR002429">
    <property type="entry name" value="CcO_II-like_C"/>
</dbReference>
<keyword evidence="8 18" id="KW-0479">Metal-binding</keyword>
<feature type="transmembrane region" description="Helical" evidence="19">
    <location>
        <begin position="64"/>
        <end position="85"/>
    </location>
</feature>
<dbReference type="PANTHER" id="PTHR22888">
    <property type="entry name" value="CYTOCHROME C OXIDASE, SUBUNIT II"/>
    <property type="match status" value="1"/>
</dbReference>
<dbReference type="GO" id="GO:0016491">
    <property type="term" value="F:oxidoreductase activity"/>
    <property type="evidence" value="ECO:0007669"/>
    <property type="project" value="InterPro"/>
</dbReference>
<keyword evidence="5 18" id="KW-0813">Transport</keyword>
<organism evidence="22">
    <name type="scientific">Rhynchothorax sp. JZ-2022</name>
    <dbReference type="NCBI Taxonomy" id="2992009"/>
    <lineage>
        <taxon>Eukaryota</taxon>
        <taxon>Metazoa</taxon>
        <taxon>Ecdysozoa</taxon>
        <taxon>Arthropoda</taxon>
        <taxon>Chelicerata</taxon>
        <taxon>Pycnogonida</taxon>
        <taxon>Pantopoda</taxon>
        <taxon>Rhynchothorax</taxon>
    </lineage>
</organism>
<evidence type="ECO:0000256" key="9">
    <source>
        <dbReference type="ARBA" id="ARBA00022792"/>
    </source>
</evidence>
<dbReference type="PROSITE" id="PS00078">
    <property type="entry name" value="COX2"/>
    <property type="match status" value="1"/>
</dbReference>
<dbReference type="PANTHER" id="PTHR22888:SF9">
    <property type="entry name" value="CYTOCHROME C OXIDASE SUBUNIT 2"/>
    <property type="match status" value="1"/>
</dbReference>
<keyword evidence="12 18" id="KW-0249">Electron transport</keyword>
<evidence type="ECO:0000256" key="6">
    <source>
        <dbReference type="ARBA" id="ARBA00022660"/>
    </source>
</evidence>
<comment type="similarity">
    <text evidence="2 18">Belongs to the cytochrome c oxidase subunit 2 family.</text>
</comment>
<dbReference type="InterPro" id="IPR001505">
    <property type="entry name" value="Copper_CuA"/>
</dbReference>
<dbReference type="InterPro" id="IPR034210">
    <property type="entry name" value="CcO_II_C"/>
</dbReference>
<evidence type="ECO:0000259" key="21">
    <source>
        <dbReference type="PROSITE" id="PS50999"/>
    </source>
</evidence>
<evidence type="ECO:0000256" key="15">
    <source>
        <dbReference type="ARBA" id="ARBA00023128"/>
    </source>
</evidence>
<keyword evidence="11" id="KW-1278">Translocase</keyword>
<evidence type="ECO:0000256" key="8">
    <source>
        <dbReference type="ARBA" id="ARBA00022723"/>
    </source>
</evidence>
<evidence type="ECO:0000313" key="22">
    <source>
        <dbReference type="EMBL" id="UZA61289.1"/>
    </source>
</evidence>
<dbReference type="SUPFAM" id="SSF49503">
    <property type="entry name" value="Cupredoxins"/>
    <property type="match status" value="1"/>
</dbReference>
<feature type="domain" description="Cytochrome oxidase subunit II transmembrane region profile" evidence="21">
    <location>
        <begin position="1"/>
        <end position="91"/>
    </location>
</feature>
<name>A0A9E7V7F5_9CHEL</name>
<gene>
    <name evidence="22" type="primary">cox2</name>
</gene>
<dbReference type="NCBIfam" id="TIGR02866">
    <property type="entry name" value="CoxB"/>
    <property type="match status" value="1"/>
</dbReference>
<evidence type="ECO:0000256" key="11">
    <source>
        <dbReference type="ARBA" id="ARBA00022967"/>
    </source>
</evidence>
<evidence type="ECO:0000256" key="19">
    <source>
        <dbReference type="SAM" id="Phobius"/>
    </source>
</evidence>
<keyword evidence="13 19" id="KW-1133">Transmembrane helix</keyword>
<dbReference type="Gene3D" id="2.60.40.420">
    <property type="entry name" value="Cupredoxins - blue copper proteins"/>
    <property type="match status" value="1"/>
</dbReference>
<protein>
    <recommendedName>
        <fullName evidence="4 18">Cytochrome c oxidase subunit 2</fullName>
    </recommendedName>
</protein>
<dbReference type="FunFam" id="2.60.40.420:FF:000001">
    <property type="entry name" value="Cytochrome c oxidase subunit 2"/>
    <property type="match status" value="1"/>
</dbReference>
<evidence type="ECO:0000256" key="16">
    <source>
        <dbReference type="ARBA" id="ARBA00023136"/>
    </source>
</evidence>
<feature type="domain" description="Cytochrome oxidase subunit II copper A binding" evidence="20">
    <location>
        <begin position="92"/>
        <end position="222"/>
    </location>
</feature>
<dbReference type="GO" id="GO:0005507">
    <property type="term" value="F:copper ion binding"/>
    <property type="evidence" value="ECO:0007669"/>
    <property type="project" value="InterPro"/>
</dbReference>
<dbReference type="InterPro" id="IPR011759">
    <property type="entry name" value="Cyt_c_oxidase_su2_TM_dom"/>
</dbReference>
<evidence type="ECO:0000256" key="3">
    <source>
        <dbReference type="ARBA" id="ARBA00011164"/>
    </source>
</evidence>
<dbReference type="GO" id="GO:0042773">
    <property type="term" value="P:ATP synthesis coupled electron transport"/>
    <property type="evidence" value="ECO:0007669"/>
    <property type="project" value="TreeGrafter"/>
</dbReference>
<keyword evidence="14 18" id="KW-0186">Copper</keyword>
<dbReference type="InterPro" id="IPR008972">
    <property type="entry name" value="Cupredoxin"/>
</dbReference>
<comment type="subunit">
    <text evidence="3">Component of the cytochrome c oxidase (complex IV, CIV), a multisubunit enzyme composed of a catalytic core of 3 subunits and several supernumerary subunits. The complex exists as a monomer or a dimer and forms supercomplexes (SCs) in the inner mitochondrial membrane with ubiquinol-cytochrome c oxidoreductase (cytochrome b-c1 complex, complex III, CIII).</text>
</comment>
<dbReference type="SUPFAM" id="SSF81464">
    <property type="entry name" value="Cytochrome c oxidase subunit II-like, transmembrane region"/>
    <property type="match status" value="1"/>
</dbReference>
<evidence type="ECO:0000256" key="7">
    <source>
        <dbReference type="ARBA" id="ARBA00022692"/>
    </source>
</evidence>
<evidence type="ECO:0000256" key="5">
    <source>
        <dbReference type="ARBA" id="ARBA00022448"/>
    </source>
</evidence>
<keyword evidence="6 18" id="KW-0679">Respiratory chain</keyword>
<keyword evidence="10" id="KW-0460">Magnesium</keyword>
<dbReference type="Pfam" id="PF02790">
    <property type="entry name" value="COX2_TM"/>
    <property type="match status" value="1"/>
</dbReference>
<evidence type="ECO:0000256" key="2">
    <source>
        <dbReference type="ARBA" id="ARBA00007866"/>
    </source>
</evidence>
<geneLocation type="mitochondrion" evidence="22"/>
<dbReference type="EMBL" id="OK649914">
    <property type="protein sequence ID" value="UZA61289.1"/>
    <property type="molecule type" value="Genomic_DNA"/>
</dbReference>
<keyword evidence="15 18" id="KW-0496">Mitochondrion</keyword>
<dbReference type="InterPro" id="IPR045187">
    <property type="entry name" value="CcO_II"/>
</dbReference>
<evidence type="ECO:0000256" key="4">
    <source>
        <dbReference type="ARBA" id="ARBA00015946"/>
    </source>
</evidence>
<keyword evidence="9 18" id="KW-0999">Mitochondrion inner membrane</keyword>
<evidence type="ECO:0000256" key="10">
    <source>
        <dbReference type="ARBA" id="ARBA00022842"/>
    </source>
</evidence>
<dbReference type="PROSITE" id="PS50857">
    <property type="entry name" value="COX2_CUA"/>
    <property type="match status" value="1"/>
</dbReference>
<dbReference type="InterPro" id="IPR014222">
    <property type="entry name" value="Cyt_c_oxidase_su2"/>
</dbReference>
<comment type="subcellular location">
    <subcellularLocation>
        <location evidence="1 18">Mitochondrion inner membrane</location>
        <topology evidence="1 18">Multi-pass membrane protein</topology>
    </subcellularLocation>
</comment>
<evidence type="ECO:0000256" key="12">
    <source>
        <dbReference type="ARBA" id="ARBA00022982"/>
    </source>
</evidence>
<comment type="cofactor">
    <cofactor evidence="18">
        <name>Cu cation</name>
        <dbReference type="ChEBI" id="CHEBI:23378"/>
    </cofactor>
    <text evidence="18">Binds a copper A center.</text>
</comment>
<evidence type="ECO:0000256" key="14">
    <source>
        <dbReference type="ARBA" id="ARBA00023008"/>
    </source>
</evidence>
<keyword evidence="16 18" id="KW-0472">Membrane</keyword>